<accession>A0A177DC13</accession>
<dbReference type="InterPro" id="IPR000757">
    <property type="entry name" value="Beta-glucanase-like"/>
</dbReference>
<evidence type="ECO:0000256" key="1">
    <source>
        <dbReference type="SAM" id="SignalP"/>
    </source>
</evidence>
<keyword evidence="3" id="KW-0430">Lectin</keyword>
<dbReference type="PROSITE" id="PS51762">
    <property type="entry name" value="GH16_2"/>
    <property type="match status" value="1"/>
</dbReference>
<gene>
    <name evidence="4" type="ORF">AA0117_g6350</name>
    <name evidence="3" type="ORF">CC77DRAFT_1034197</name>
</gene>
<dbReference type="PANTHER" id="PTHR38121:SF4">
    <property type="entry name" value="GH16 DOMAIN-CONTAINING PROTEIN-RELATED"/>
    <property type="match status" value="1"/>
</dbReference>
<dbReference type="GeneID" id="29112440"/>
<dbReference type="AlphaFoldDB" id="A0A177DC13"/>
<reference evidence="4" key="3">
    <citation type="journal article" date="2019" name="J. ISSAAS">
        <title>Genomics, evolutionary history and diagnostics of the Alternaria alternata species group including apple and Asian pear pathotypes.</title>
        <authorList>
            <person name="Armitage A.D."/>
            <person name="Cockerton H.M."/>
            <person name="Sreenivasaprasad S."/>
            <person name="Woodhall J."/>
            <person name="Lane C."/>
            <person name="Harrison R.J."/>
            <person name="Clarkson J.P."/>
        </authorList>
    </citation>
    <scope>NUCLEOTIDE SEQUENCE</scope>
    <source>
        <strain evidence="4">FERA 1177</strain>
    </source>
</reference>
<name>A0A177DC13_ALTAL</name>
<dbReference type="EMBL" id="KV441489">
    <property type="protein sequence ID" value="OAG16690.1"/>
    <property type="molecule type" value="Genomic_DNA"/>
</dbReference>
<keyword evidence="5" id="KW-1185">Reference proteome</keyword>
<proteinExistence type="predicted"/>
<evidence type="ECO:0000313" key="3">
    <source>
        <dbReference type="EMBL" id="OAG16690.1"/>
    </source>
</evidence>
<reference evidence="6" key="2">
    <citation type="journal article" date="2019" name="bioRxiv">
        <title>Genomics, evolutionary history and diagnostics of the Alternaria alternata species group including apple and Asian pear pathotypes.</title>
        <authorList>
            <person name="Armitage A.D."/>
            <person name="Cockerton H.M."/>
            <person name="Sreenivasaprasad S."/>
            <person name="Woodhall J.W."/>
            <person name="Lane C.R."/>
            <person name="Harrison R.J."/>
            <person name="Clarkson J.P."/>
        </authorList>
    </citation>
    <scope>NUCLEOTIDE SEQUENCE [LARGE SCALE GENOMIC DNA]</scope>
    <source>
        <strain evidence="6">FERA 1177</strain>
    </source>
</reference>
<evidence type="ECO:0000313" key="4">
    <source>
        <dbReference type="EMBL" id="RYN75406.1"/>
    </source>
</evidence>
<dbReference type="KEGG" id="aalt:CC77DRAFT_1034197"/>
<dbReference type="Proteomes" id="UP000077248">
    <property type="component" value="Unassembled WGS sequence"/>
</dbReference>
<dbReference type="CDD" id="cd00413">
    <property type="entry name" value="Glyco_hydrolase_16"/>
    <property type="match status" value="1"/>
</dbReference>
<dbReference type="GO" id="GO:0030246">
    <property type="term" value="F:carbohydrate binding"/>
    <property type="evidence" value="ECO:0007669"/>
    <property type="project" value="UniProtKB-KW"/>
</dbReference>
<dbReference type="VEuPathDB" id="FungiDB:CC77DRAFT_1034197"/>
<dbReference type="RefSeq" id="XP_018382111.1">
    <property type="nucleotide sequence ID" value="XM_018526846.1"/>
</dbReference>
<evidence type="ECO:0000313" key="5">
    <source>
        <dbReference type="Proteomes" id="UP000077248"/>
    </source>
</evidence>
<evidence type="ECO:0000259" key="2">
    <source>
        <dbReference type="PROSITE" id="PS51762"/>
    </source>
</evidence>
<dbReference type="Pfam" id="PF00722">
    <property type="entry name" value="Glyco_hydro_16"/>
    <property type="match status" value="1"/>
</dbReference>
<dbReference type="GO" id="GO:0004553">
    <property type="term" value="F:hydrolase activity, hydrolyzing O-glycosyl compounds"/>
    <property type="evidence" value="ECO:0007669"/>
    <property type="project" value="InterPro"/>
</dbReference>
<feature type="signal peptide" evidence="1">
    <location>
        <begin position="1"/>
        <end position="22"/>
    </location>
</feature>
<dbReference type="SUPFAM" id="SSF49899">
    <property type="entry name" value="Concanavalin A-like lectins/glucanases"/>
    <property type="match status" value="1"/>
</dbReference>
<protein>
    <submittedName>
        <fullName evidence="3">Concanavalin A-like lectin/glucanase</fullName>
    </submittedName>
</protein>
<dbReference type="InterPro" id="IPR013320">
    <property type="entry name" value="ConA-like_dom_sf"/>
</dbReference>
<dbReference type="Proteomes" id="UP000291422">
    <property type="component" value="Unassembled WGS sequence"/>
</dbReference>
<dbReference type="Gene3D" id="2.60.120.200">
    <property type="match status" value="1"/>
</dbReference>
<feature type="domain" description="GH16" evidence="2">
    <location>
        <begin position="59"/>
        <end position="301"/>
    </location>
</feature>
<feature type="chain" id="PRO_5040569656" evidence="1">
    <location>
        <begin position="23"/>
        <end position="353"/>
    </location>
</feature>
<dbReference type="OMA" id="WVELLFN"/>
<organism evidence="3 5">
    <name type="scientific">Alternaria alternata</name>
    <name type="common">Alternaria rot fungus</name>
    <name type="synonym">Torula alternata</name>
    <dbReference type="NCBI Taxonomy" id="5599"/>
    <lineage>
        <taxon>Eukaryota</taxon>
        <taxon>Fungi</taxon>
        <taxon>Dikarya</taxon>
        <taxon>Ascomycota</taxon>
        <taxon>Pezizomycotina</taxon>
        <taxon>Dothideomycetes</taxon>
        <taxon>Pleosporomycetidae</taxon>
        <taxon>Pleosporales</taxon>
        <taxon>Pleosporineae</taxon>
        <taxon>Pleosporaceae</taxon>
        <taxon>Alternaria</taxon>
        <taxon>Alternaria sect. Alternaria</taxon>
        <taxon>Alternaria alternata complex</taxon>
    </lineage>
</organism>
<dbReference type="EMBL" id="PDXD01000014">
    <property type="protein sequence ID" value="RYN75406.1"/>
    <property type="molecule type" value="Genomic_DNA"/>
</dbReference>
<dbReference type="PANTHER" id="PTHR38121">
    <property type="entry name" value="GH16 DOMAIN-CONTAINING PROTEIN"/>
    <property type="match status" value="1"/>
</dbReference>
<evidence type="ECO:0000313" key="6">
    <source>
        <dbReference type="Proteomes" id="UP000291422"/>
    </source>
</evidence>
<reference evidence="3 5" key="1">
    <citation type="submission" date="2016-05" db="EMBL/GenBank/DDBJ databases">
        <title>Comparative analysis of secretome profiles of manganese(II)-oxidizing ascomycete fungi.</title>
        <authorList>
            <consortium name="DOE Joint Genome Institute"/>
            <person name="Zeiner C.A."/>
            <person name="Purvine S.O."/>
            <person name="Zink E.M."/>
            <person name="Wu S."/>
            <person name="Pasa-Tolic L."/>
            <person name="Chaput D.L."/>
            <person name="Haridas S."/>
            <person name="Grigoriev I.V."/>
            <person name="Santelli C.M."/>
            <person name="Hansel C.M."/>
        </authorList>
    </citation>
    <scope>NUCLEOTIDE SEQUENCE [LARGE SCALE GENOMIC DNA]</scope>
    <source>
        <strain evidence="3 5">SRC1lrK2f</strain>
    </source>
</reference>
<dbReference type="GO" id="GO:0005975">
    <property type="term" value="P:carbohydrate metabolic process"/>
    <property type="evidence" value="ECO:0007669"/>
    <property type="project" value="InterPro"/>
</dbReference>
<sequence>MFSSAALLLAFAASFLLVQVSAECTQFSTNGSTAATYDFYRFYDFRNIRDNIDGDAAAASSYGKSYTATESANGQSKIIEAAPWNSGWNARDWFRPSPKNDTIDMHYKPSRVSISNNTDKSEEHSTYLSLHTTRLSDGSQLAAELDFAEYNVTFASIRMSARIHGASGAIAGFFTYHDDTSESDIEIPTGGSAEEVHYSNQPTTDPDTGVAINGATFNVSMEAHQPTSTWNNYRLDWVDGRSAWYMNGAQSADTEVNVPDKESMIILSLWSNGGTFSGRMDIGQDAWFDVQWVELLFNTSTSASPDTSGTVCSVESSLGSPTPNASPCLRDLVTECIWWAIGVASTVSFMAFM</sequence>
<keyword evidence="1" id="KW-0732">Signal</keyword>